<proteinExistence type="predicted"/>
<comment type="caution">
    <text evidence="1">The sequence shown here is derived from an EMBL/GenBank/DDBJ whole genome shotgun (WGS) entry which is preliminary data.</text>
</comment>
<dbReference type="AlphaFoldDB" id="A0ABD2YHK7"/>
<gene>
    <name evidence="1" type="ORF">ACH5RR_032253</name>
</gene>
<reference evidence="1 2" key="1">
    <citation type="submission" date="2024-11" db="EMBL/GenBank/DDBJ databases">
        <title>A near-complete genome assembly of Cinchona calisaya.</title>
        <authorList>
            <person name="Lian D.C."/>
            <person name="Zhao X.W."/>
            <person name="Wei L."/>
        </authorList>
    </citation>
    <scope>NUCLEOTIDE SEQUENCE [LARGE SCALE GENOMIC DNA]</scope>
    <source>
        <tissue evidence="1">Nenye</tissue>
    </source>
</reference>
<sequence length="130" mass="14320">MFLQQGKATRDGVMTTPSLDAADETFLATDTDQKNASLISICCKECEDFDLAKSGQRFADQEETRLNIVNFRIGMIPKCMIGLLKSYLDYWNNVTVRLCIVASVGLLAGDKLLNSALMVDPQPPTAVNQQ</sequence>
<evidence type="ECO:0000313" key="2">
    <source>
        <dbReference type="Proteomes" id="UP001630127"/>
    </source>
</evidence>
<dbReference type="Proteomes" id="UP001630127">
    <property type="component" value="Unassembled WGS sequence"/>
</dbReference>
<dbReference type="EMBL" id="JBJUIK010000013">
    <property type="protein sequence ID" value="KAL3506871.1"/>
    <property type="molecule type" value="Genomic_DNA"/>
</dbReference>
<evidence type="ECO:0000313" key="1">
    <source>
        <dbReference type="EMBL" id="KAL3506871.1"/>
    </source>
</evidence>
<organism evidence="1 2">
    <name type="scientific">Cinchona calisaya</name>
    <dbReference type="NCBI Taxonomy" id="153742"/>
    <lineage>
        <taxon>Eukaryota</taxon>
        <taxon>Viridiplantae</taxon>
        <taxon>Streptophyta</taxon>
        <taxon>Embryophyta</taxon>
        <taxon>Tracheophyta</taxon>
        <taxon>Spermatophyta</taxon>
        <taxon>Magnoliopsida</taxon>
        <taxon>eudicotyledons</taxon>
        <taxon>Gunneridae</taxon>
        <taxon>Pentapetalae</taxon>
        <taxon>asterids</taxon>
        <taxon>lamiids</taxon>
        <taxon>Gentianales</taxon>
        <taxon>Rubiaceae</taxon>
        <taxon>Cinchonoideae</taxon>
        <taxon>Cinchoneae</taxon>
        <taxon>Cinchona</taxon>
    </lineage>
</organism>
<protein>
    <submittedName>
        <fullName evidence="1">Uncharacterized protein</fullName>
    </submittedName>
</protein>
<keyword evidence="2" id="KW-1185">Reference proteome</keyword>
<name>A0ABD2YHK7_9GENT</name>
<accession>A0ABD2YHK7</accession>